<evidence type="ECO:0000256" key="10">
    <source>
        <dbReference type="ARBA" id="ARBA00039918"/>
    </source>
</evidence>
<dbReference type="FunFam" id="1.20.1250.20:FF:000001">
    <property type="entry name" value="Dicarboxylate MFS transporter"/>
    <property type="match status" value="1"/>
</dbReference>
<keyword evidence="6" id="KW-0769">Symport</keyword>
<dbReference type="GO" id="GO:0005886">
    <property type="term" value="C:plasma membrane"/>
    <property type="evidence" value="ECO:0007669"/>
    <property type="project" value="UniProtKB-SubCell"/>
</dbReference>
<evidence type="ECO:0000259" key="12">
    <source>
        <dbReference type="PROSITE" id="PS50850"/>
    </source>
</evidence>
<dbReference type="Gene3D" id="1.20.1250.20">
    <property type="entry name" value="MFS general substrate transporter like domains"/>
    <property type="match status" value="2"/>
</dbReference>
<feature type="transmembrane region" description="Helical" evidence="11">
    <location>
        <begin position="399"/>
        <end position="417"/>
    </location>
</feature>
<dbReference type="PROSITE" id="PS50850">
    <property type="entry name" value="MFS"/>
    <property type="match status" value="1"/>
</dbReference>
<evidence type="ECO:0000256" key="3">
    <source>
        <dbReference type="ARBA" id="ARBA00022448"/>
    </source>
</evidence>
<keyword evidence="8 11" id="KW-0472">Membrane</keyword>
<feature type="transmembrane region" description="Helical" evidence="11">
    <location>
        <begin position="277"/>
        <end position="296"/>
    </location>
</feature>
<evidence type="ECO:0000313" key="13">
    <source>
        <dbReference type="EMBL" id="PXY22022.1"/>
    </source>
</evidence>
<dbReference type="PANTHER" id="PTHR43528">
    <property type="entry name" value="ALPHA-KETOGLUTARATE PERMEASE"/>
    <property type="match status" value="1"/>
</dbReference>
<comment type="function">
    <text evidence="9">May be a proton symporter involved in the uptake of osmolytes such as proline and glycine betaine.</text>
</comment>
<dbReference type="InterPro" id="IPR036259">
    <property type="entry name" value="MFS_trans_sf"/>
</dbReference>
<sequence length="426" mass="45995">MTESNVNAPVQHRLPVRKLFAASVGNALEWFDWTIYATFSIYFASAFFPGELAQINTFATYALAFFFRPLGGMLIGRFADLRGRKPAMIFTIVLMAGGSIVIGVLPTYAQVGWLAPILLLLARVAQGLSLGGEVSNASAYLGEIAPKERRGRYSSFFYISTGSAVLLASVLGFTLARTMDEAQLEAWGWRIPFLLGGVLGLVGLWLRSSLDETEQFKDNKAAARRVSRPLLTTLRNHPKAVGQLVGFTMLSTLCYYTFFSALTPFAVNTREADDVDVFLALSIATALFVALQYPMGMLSDRFGRKPQLLVWSAATAILIVPLSTLVGPGLGGLLVVFCVGLGLYTAMTSIAPAIMSELFPTSLRGLGIGAWYNLTVAVFGGTAPLVITALSDAGASTVFFWYVAAGAAIAFFVILRLPETNRSELR</sequence>
<gene>
    <name evidence="13" type="ORF">BA062_31300</name>
</gene>
<dbReference type="AlphaFoldDB" id="A0A318LCU1"/>
<comment type="similarity">
    <text evidence="2">Belongs to the major facilitator superfamily. Metabolite:H+ Symporter (MHS) family (TC 2.A.1.6) family.</text>
</comment>
<evidence type="ECO:0000256" key="8">
    <source>
        <dbReference type="ARBA" id="ARBA00023136"/>
    </source>
</evidence>
<feature type="transmembrane region" description="Helical" evidence="11">
    <location>
        <begin position="87"/>
        <end position="105"/>
    </location>
</feature>
<evidence type="ECO:0000256" key="11">
    <source>
        <dbReference type="SAM" id="Phobius"/>
    </source>
</evidence>
<keyword evidence="3" id="KW-0813">Transport</keyword>
<feature type="domain" description="Major facilitator superfamily (MFS) profile" evidence="12">
    <location>
        <begin position="18"/>
        <end position="421"/>
    </location>
</feature>
<evidence type="ECO:0000256" key="6">
    <source>
        <dbReference type="ARBA" id="ARBA00022847"/>
    </source>
</evidence>
<keyword evidence="4" id="KW-1003">Cell membrane</keyword>
<dbReference type="PROSITE" id="PS00216">
    <property type="entry name" value="SUGAR_TRANSPORT_1"/>
    <property type="match status" value="1"/>
</dbReference>
<evidence type="ECO:0000256" key="2">
    <source>
        <dbReference type="ARBA" id="ARBA00008240"/>
    </source>
</evidence>
<accession>A0A318LCU1</accession>
<dbReference type="PANTHER" id="PTHR43528:SF1">
    <property type="entry name" value="ALPHA-KETOGLUTARATE PERMEASE"/>
    <property type="match status" value="1"/>
</dbReference>
<evidence type="ECO:0000256" key="9">
    <source>
        <dbReference type="ARBA" id="ARBA00037295"/>
    </source>
</evidence>
<dbReference type="RefSeq" id="WP_110342819.1">
    <property type="nucleotide sequence ID" value="NZ_MASU01000014.1"/>
</dbReference>
<protein>
    <recommendedName>
        <fullName evidence="10">Putative proline/betaine transporter</fullName>
    </recommendedName>
</protein>
<name>A0A318LCU1_9PSEU</name>
<dbReference type="InterPro" id="IPR020846">
    <property type="entry name" value="MFS_dom"/>
</dbReference>
<keyword evidence="5 11" id="KW-0812">Transmembrane</keyword>
<feature type="transmembrane region" description="Helical" evidence="11">
    <location>
        <begin position="333"/>
        <end position="354"/>
    </location>
</feature>
<feature type="transmembrane region" description="Helical" evidence="11">
    <location>
        <begin position="58"/>
        <end position="75"/>
    </location>
</feature>
<evidence type="ECO:0000256" key="4">
    <source>
        <dbReference type="ARBA" id="ARBA00022475"/>
    </source>
</evidence>
<feature type="transmembrane region" description="Helical" evidence="11">
    <location>
        <begin position="187"/>
        <end position="206"/>
    </location>
</feature>
<evidence type="ECO:0000256" key="1">
    <source>
        <dbReference type="ARBA" id="ARBA00004651"/>
    </source>
</evidence>
<dbReference type="InterPro" id="IPR011701">
    <property type="entry name" value="MFS"/>
</dbReference>
<dbReference type="SUPFAM" id="SSF103473">
    <property type="entry name" value="MFS general substrate transporter"/>
    <property type="match status" value="1"/>
</dbReference>
<organism evidence="13 14">
    <name type="scientific">Prauserella flavalba</name>
    <dbReference type="NCBI Taxonomy" id="1477506"/>
    <lineage>
        <taxon>Bacteria</taxon>
        <taxon>Bacillati</taxon>
        <taxon>Actinomycetota</taxon>
        <taxon>Actinomycetes</taxon>
        <taxon>Pseudonocardiales</taxon>
        <taxon>Pseudonocardiaceae</taxon>
        <taxon>Prauserella</taxon>
    </lineage>
</organism>
<dbReference type="EMBL" id="MASU01000014">
    <property type="protein sequence ID" value="PXY22022.1"/>
    <property type="molecule type" value="Genomic_DNA"/>
</dbReference>
<dbReference type="GO" id="GO:0015293">
    <property type="term" value="F:symporter activity"/>
    <property type="evidence" value="ECO:0007669"/>
    <property type="project" value="UniProtKB-KW"/>
</dbReference>
<dbReference type="OrthoDB" id="8953821at2"/>
<feature type="transmembrane region" description="Helical" evidence="11">
    <location>
        <begin position="308"/>
        <end position="327"/>
    </location>
</feature>
<keyword evidence="14" id="KW-1185">Reference proteome</keyword>
<proteinExistence type="inferred from homology"/>
<dbReference type="Proteomes" id="UP000247892">
    <property type="component" value="Unassembled WGS sequence"/>
</dbReference>
<dbReference type="InterPro" id="IPR005829">
    <property type="entry name" value="Sugar_transporter_CS"/>
</dbReference>
<feature type="transmembrane region" description="Helical" evidence="11">
    <location>
        <begin position="155"/>
        <end position="175"/>
    </location>
</feature>
<keyword evidence="7 11" id="KW-1133">Transmembrane helix</keyword>
<feature type="transmembrane region" description="Helical" evidence="11">
    <location>
        <begin position="366"/>
        <end position="387"/>
    </location>
</feature>
<feature type="transmembrane region" description="Helical" evidence="11">
    <location>
        <begin position="244"/>
        <end position="265"/>
    </location>
</feature>
<comment type="subcellular location">
    <subcellularLocation>
        <location evidence="1">Cell membrane</location>
        <topology evidence="1">Multi-pass membrane protein</topology>
    </subcellularLocation>
</comment>
<evidence type="ECO:0000313" key="14">
    <source>
        <dbReference type="Proteomes" id="UP000247892"/>
    </source>
</evidence>
<feature type="transmembrane region" description="Helical" evidence="11">
    <location>
        <begin position="111"/>
        <end position="134"/>
    </location>
</feature>
<comment type="caution">
    <text evidence="13">The sequence shown here is derived from an EMBL/GenBank/DDBJ whole genome shotgun (WGS) entry which is preliminary data.</text>
</comment>
<dbReference type="InterPro" id="IPR051084">
    <property type="entry name" value="H+-coupled_symporters"/>
</dbReference>
<reference evidence="13 14" key="1">
    <citation type="submission" date="2016-07" db="EMBL/GenBank/DDBJ databases">
        <title>Draft genome sequence of Prauserella sp. YIM 121212, isolated from alkaline soil.</title>
        <authorList>
            <person name="Ruckert C."/>
            <person name="Albersmeier A."/>
            <person name="Jiang C.-L."/>
            <person name="Jiang Y."/>
            <person name="Kalinowski J."/>
            <person name="Schneider O."/>
            <person name="Winkler A."/>
            <person name="Zotchev S.B."/>
        </authorList>
    </citation>
    <scope>NUCLEOTIDE SEQUENCE [LARGE SCALE GENOMIC DNA]</scope>
    <source>
        <strain evidence="13 14">YIM 121212</strain>
    </source>
</reference>
<evidence type="ECO:0000256" key="5">
    <source>
        <dbReference type="ARBA" id="ARBA00022692"/>
    </source>
</evidence>
<dbReference type="Pfam" id="PF07690">
    <property type="entry name" value="MFS_1"/>
    <property type="match status" value="1"/>
</dbReference>
<evidence type="ECO:0000256" key="7">
    <source>
        <dbReference type="ARBA" id="ARBA00022989"/>
    </source>
</evidence>